<dbReference type="Proteomes" id="UP000683000">
    <property type="component" value="Unassembled WGS sequence"/>
</dbReference>
<evidence type="ECO:0000259" key="2">
    <source>
        <dbReference type="SMART" id="SM00903"/>
    </source>
</evidence>
<accession>A0A8I3A9D8</accession>
<dbReference type="InterPro" id="IPR050268">
    <property type="entry name" value="NADH-dep_flavin_reductase"/>
</dbReference>
<evidence type="ECO:0000313" key="4">
    <source>
        <dbReference type="Proteomes" id="UP000683000"/>
    </source>
</evidence>
<dbReference type="SMART" id="SM00903">
    <property type="entry name" value="Flavin_Reduct"/>
    <property type="match status" value="1"/>
</dbReference>
<sequence length="250" mass="26956">MRLLHFTRRCIHTSTDDTRQLLRELLRESAQSVAVVTAILPDTPRHPPAYHGATLSSFSSIALDPLPLVAFSLRVPSRMASALNVHVASPSPSSAHFIINILSAAQPRLATRFARPDLYPRPFADPDVHWTPDPQDGLPVFAGALGALSCRLVGPSVPLARLGVSDSDSALDAGTLAFKETAAEEEGDVPQASAGSGLASELFIARVLRVERVPVPVAKHDEGDAGLYGLPLLYHRRRYTTVEDDTKMKS</sequence>
<dbReference type="Gene3D" id="2.30.110.10">
    <property type="entry name" value="Electron Transport, Fmn-binding Protein, Chain A"/>
    <property type="match status" value="1"/>
</dbReference>
<proteinExistence type="predicted"/>
<feature type="domain" description="Flavin reductase like" evidence="2">
    <location>
        <begin position="26"/>
        <end position="241"/>
    </location>
</feature>
<dbReference type="OrthoDB" id="2015405at2759"/>
<evidence type="ECO:0000256" key="1">
    <source>
        <dbReference type="ARBA" id="ARBA00023002"/>
    </source>
</evidence>
<dbReference type="GO" id="GO:0010181">
    <property type="term" value="F:FMN binding"/>
    <property type="evidence" value="ECO:0007669"/>
    <property type="project" value="InterPro"/>
</dbReference>
<organism evidence="3 4">
    <name type="scientific">Boletus reticuloceps</name>
    <dbReference type="NCBI Taxonomy" id="495285"/>
    <lineage>
        <taxon>Eukaryota</taxon>
        <taxon>Fungi</taxon>
        <taxon>Dikarya</taxon>
        <taxon>Basidiomycota</taxon>
        <taxon>Agaricomycotina</taxon>
        <taxon>Agaricomycetes</taxon>
        <taxon>Agaricomycetidae</taxon>
        <taxon>Boletales</taxon>
        <taxon>Boletineae</taxon>
        <taxon>Boletaceae</taxon>
        <taxon>Boletoideae</taxon>
        <taxon>Boletus</taxon>
    </lineage>
</organism>
<dbReference type="PANTHER" id="PTHR30466:SF1">
    <property type="entry name" value="FMN REDUCTASE (NADH) RUTF"/>
    <property type="match status" value="1"/>
</dbReference>
<dbReference type="EMBL" id="JAGFBS010000017">
    <property type="protein sequence ID" value="KAG6374751.1"/>
    <property type="molecule type" value="Genomic_DNA"/>
</dbReference>
<dbReference type="SUPFAM" id="SSF50475">
    <property type="entry name" value="FMN-binding split barrel"/>
    <property type="match status" value="1"/>
</dbReference>
<gene>
    <name evidence="3" type="ORF">JVT61DRAFT_4127</name>
</gene>
<keyword evidence="4" id="KW-1185">Reference proteome</keyword>
<reference evidence="3" key="1">
    <citation type="submission" date="2021-03" db="EMBL/GenBank/DDBJ databases">
        <title>Evolutionary innovations through gain and loss of genes in the ectomycorrhizal Boletales.</title>
        <authorList>
            <person name="Wu G."/>
            <person name="Miyauchi S."/>
            <person name="Morin E."/>
            <person name="Yang Z.-L."/>
            <person name="Xu J."/>
            <person name="Martin F.M."/>
        </authorList>
    </citation>
    <scope>NUCLEOTIDE SEQUENCE</scope>
    <source>
        <strain evidence="3">BR01</strain>
    </source>
</reference>
<dbReference type="InterPro" id="IPR002563">
    <property type="entry name" value="Flavin_Rdtase-like_dom"/>
</dbReference>
<dbReference type="GO" id="GO:0042602">
    <property type="term" value="F:riboflavin reductase (NADPH) activity"/>
    <property type="evidence" value="ECO:0007669"/>
    <property type="project" value="TreeGrafter"/>
</dbReference>
<name>A0A8I3A9D8_9AGAM</name>
<evidence type="ECO:0000313" key="3">
    <source>
        <dbReference type="EMBL" id="KAG6374751.1"/>
    </source>
</evidence>
<protein>
    <recommendedName>
        <fullName evidence="2">Flavin reductase like domain-containing protein</fullName>
    </recommendedName>
</protein>
<comment type="caution">
    <text evidence="3">The sequence shown here is derived from an EMBL/GenBank/DDBJ whole genome shotgun (WGS) entry which is preliminary data.</text>
</comment>
<dbReference type="PANTHER" id="PTHR30466">
    <property type="entry name" value="FLAVIN REDUCTASE"/>
    <property type="match status" value="1"/>
</dbReference>
<dbReference type="InterPro" id="IPR012349">
    <property type="entry name" value="Split_barrel_FMN-bd"/>
</dbReference>
<dbReference type="Pfam" id="PF01613">
    <property type="entry name" value="Flavin_Reduct"/>
    <property type="match status" value="1"/>
</dbReference>
<dbReference type="AlphaFoldDB" id="A0A8I3A9D8"/>
<keyword evidence="1" id="KW-0560">Oxidoreductase</keyword>